<feature type="transmembrane region" description="Helical" evidence="17">
    <location>
        <begin position="50"/>
        <end position="68"/>
    </location>
</feature>
<dbReference type="GO" id="GO:0048039">
    <property type="term" value="F:ubiquinone binding"/>
    <property type="evidence" value="ECO:0007669"/>
    <property type="project" value="TreeGrafter"/>
</dbReference>
<comment type="function">
    <text evidence="17">Core subunit of the mitochondrial membrane respiratory chain NADH dehydrogenase (Complex I) which catalyzes electron transfer from NADH through the respiratory chain, using ubiquinone as an electron acceptor. Essential for the catalytic activity and assembly of complex I.</text>
</comment>
<evidence type="ECO:0000256" key="4">
    <source>
        <dbReference type="ARBA" id="ARBA00012944"/>
    </source>
</evidence>
<comment type="catalytic activity">
    <reaction evidence="16 17">
        <text>a ubiquinone + NADH + 5 H(+)(in) = a ubiquinol + NAD(+) + 4 H(+)(out)</text>
        <dbReference type="Rhea" id="RHEA:29091"/>
        <dbReference type="Rhea" id="RHEA-COMP:9565"/>
        <dbReference type="Rhea" id="RHEA-COMP:9566"/>
        <dbReference type="ChEBI" id="CHEBI:15378"/>
        <dbReference type="ChEBI" id="CHEBI:16389"/>
        <dbReference type="ChEBI" id="CHEBI:17976"/>
        <dbReference type="ChEBI" id="CHEBI:57540"/>
        <dbReference type="ChEBI" id="CHEBI:57945"/>
        <dbReference type="EC" id="7.1.1.2"/>
    </reaction>
</comment>
<dbReference type="PANTHER" id="PTHR43507:SF20">
    <property type="entry name" value="NADH-UBIQUINONE OXIDOREDUCTASE CHAIN 4"/>
    <property type="match status" value="1"/>
</dbReference>
<geneLocation type="mitochondrion" evidence="20"/>
<keyword evidence="12 17" id="KW-0520">NAD</keyword>
<keyword evidence="7 17" id="KW-0679">Respiratory chain</keyword>
<evidence type="ECO:0000256" key="2">
    <source>
        <dbReference type="ARBA" id="ARBA00004225"/>
    </source>
</evidence>
<evidence type="ECO:0000256" key="7">
    <source>
        <dbReference type="ARBA" id="ARBA00022660"/>
    </source>
</evidence>
<dbReference type="EMBL" id="MN688221">
    <property type="protein sequence ID" value="QGQ51716.1"/>
    <property type="molecule type" value="Genomic_DNA"/>
</dbReference>
<keyword evidence="9" id="KW-1278">Translocase</keyword>
<comment type="function">
    <text evidence="1">Core subunit of the mitochondrial membrane respiratory chain NADH dehydrogenase (Complex I) that is believed to belong to the minimal assembly required for catalysis. Complex I functions in the transfer of electrons from NADH to the respiratory chain. The immediate electron acceptor for the enzyme is believed to be ubiquinone.</text>
</comment>
<comment type="subcellular location">
    <subcellularLocation>
        <location evidence="2 17">Mitochondrion membrane</location>
        <topology evidence="2 17">Multi-pass membrane protein</topology>
    </subcellularLocation>
</comment>
<feature type="transmembrane region" description="Helical" evidence="17">
    <location>
        <begin position="334"/>
        <end position="352"/>
    </location>
</feature>
<name>A0A650B6Q5_9CRUS</name>
<dbReference type="InterPro" id="IPR000260">
    <property type="entry name" value="NADH4_N"/>
</dbReference>
<evidence type="ECO:0000256" key="6">
    <source>
        <dbReference type="ARBA" id="ARBA00022448"/>
    </source>
</evidence>
<evidence type="ECO:0000256" key="15">
    <source>
        <dbReference type="ARBA" id="ARBA00023136"/>
    </source>
</evidence>
<feature type="transmembrane region" description="Helical" evidence="17">
    <location>
        <begin position="173"/>
        <end position="197"/>
    </location>
</feature>
<dbReference type="GO" id="GO:0015990">
    <property type="term" value="P:electron transport coupled proton transport"/>
    <property type="evidence" value="ECO:0007669"/>
    <property type="project" value="TreeGrafter"/>
</dbReference>
<keyword evidence="15 17" id="KW-0472">Membrane</keyword>
<evidence type="ECO:0000313" key="20">
    <source>
        <dbReference type="EMBL" id="QGQ51716.1"/>
    </source>
</evidence>
<feature type="transmembrane region" description="Helical" evidence="17">
    <location>
        <begin position="80"/>
        <end position="99"/>
    </location>
</feature>
<feature type="transmembrane region" description="Helical" evidence="17">
    <location>
        <begin position="209"/>
        <end position="227"/>
    </location>
</feature>
<feature type="transmembrane region" description="Helical" evidence="17">
    <location>
        <begin position="132"/>
        <end position="153"/>
    </location>
</feature>
<dbReference type="Pfam" id="PF01059">
    <property type="entry name" value="Oxidored_q5_N"/>
    <property type="match status" value="1"/>
</dbReference>
<keyword evidence="13 17" id="KW-0830">Ubiquinone</keyword>
<evidence type="ECO:0000256" key="9">
    <source>
        <dbReference type="ARBA" id="ARBA00022967"/>
    </source>
</evidence>
<feature type="transmembrane region" description="Helical" evidence="17">
    <location>
        <begin position="105"/>
        <end position="125"/>
    </location>
</feature>
<feature type="domain" description="NADH:quinone oxidoreductase/Mrp antiporter transmembrane" evidence="18">
    <location>
        <begin position="101"/>
        <end position="381"/>
    </location>
</feature>
<dbReference type="PANTHER" id="PTHR43507">
    <property type="entry name" value="NADH-UBIQUINONE OXIDOREDUCTASE CHAIN 4"/>
    <property type="match status" value="1"/>
</dbReference>
<evidence type="ECO:0000256" key="13">
    <source>
        <dbReference type="ARBA" id="ARBA00023075"/>
    </source>
</evidence>
<evidence type="ECO:0000256" key="3">
    <source>
        <dbReference type="ARBA" id="ARBA00009025"/>
    </source>
</evidence>
<dbReference type="GO" id="GO:0008137">
    <property type="term" value="F:NADH dehydrogenase (ubiquinone) activity"/>
    <property type="evidence" value="ECO:0007669"/>
    <property type="project" value="UniProtKB-UniRule"/>
</dbReference>
<protein>
    <recommendedName>
        <fullName evidence="5 17">NADH-ubiquinone oxidoreductase chain 4</fullName>
        <ecNumber evidence="4 17">7.1.1.2</ecNumber>
    </recommendedName>
</protein>
<dbReference type="Pfam" id="PF00361">
    <property type="entry name" value="Proton_antipo_M"/>
    <property type="match status" value="1"/>
</dbReference>
<gene>
    <name evidence="20" type="primary">ND4</name>
</gene>
<dbReference type="AlphaFoldDB" id="A0A650B6Q5"/>
<reference evidence="20" key="2">
    <citation type="journal article" date="2020" name="Mitochondrial DNA Part B Resour">
        <title>The complete mitochondrial genome of the deep-sea amphipod Eurythenes magellanicus (Crustacea: Amphipoda: Lysianassidae).</title>
        <authorList>
            <person name="Li J.-Y."/>
            <person name="Liao Y.-W."/>
            <person name="Li J."/>
            <person name="He L.-S."/>
        </authorList>
    </citation>
    <scope>NUCLEOTIDE SEQUENCE</scope>
</reference>
<keyword evidence="11 17" id="KW-1133">Transmembrane helix</keyword>
<keyword evidence="6 17" id="KW-0813">Transport</keyword>
<evidence type="ECO:0000259" key="19">
    <source>
        <dbReference type="Pfam" id="PF01059"/>
    </source>
</evidence>
<dbReference type="InterPro" id="IPR001750">
    <property type="entry name" value="ND/Mrp_TM"/>
</dbReference>
<keyword evidence="10 17" id="KW-0249">Electron transport</keyword>
<evidence type="ECO:0000256" key="16">
    <source>
        <dbReference type="ARBA" id="ARBA00049551"/>
    </source>
</evidence>
<evidence type="ECO:0000256" key="17">
    <source>
        <dbReference type="RuleBase" id="RU003297"/>
    </source>
</evidence>
<accession>A0A650B6Q5</accession>
<dbReference type="GO" id="GO:0031966">
    <property type="term" value="C:mitochondrial membrane"/>
    <property type="evidence" value="ECO:0007669"/>
    <property type="project" value="UniProtKB-SubCell"/>
</dbReference>
<dbReference type="GO" id="GO:0003954">
    <property type="term" value="F:NADH dehydrogenase activity"/>
    <property type="evidence" value="ECO:0007669"/>
    <property type="project" value="TreeGrafter"/>
</dbReference>
<dbReference type="PRINTS" id="PR01437">
    <property type="entry name" value="NUOXDRDTASE4"/>
</dbReference>
<evidence type="ECO:0000256" key="14">
    <source>
        <dbReference type="ARBA" id="ARBA00023128"/>
    </source>
</evidence>
<evidence type="ECO:0000256" key="11">
    <source>
        <dbReference type="ARBA" id="ARBA00022989"/>
    </source>
</evidence>
<dbReference type="EC" id="7.1.1.2" evidence="4 17"/>
<feature type="transmembrane region" description="Helical" evidence="17">
    <location>
        <begin position="239"/>
        <end position="256"/>
    </location>
</feature>
<sequence>MFLAVSVGAVFGGFWAEVISCILGLGVLWILSSSDLGLVKVAEVFELDSVGYSLVCLSLWVVLMSLLGSVKIKNYSKVSSVFMVVSVSLLVFLVLSFSFSSFLLFYLSFESCLIPILLMILGWGYQPERAQAGIYMLMYTLFGSLPLFFMILSMGLDKGSSYMWGLSGLGEGWVMSVFLVGAFLVKFPMYSVHLWLLKAHVEAPVAGSMLLAGVLLKLGGYGLIRVLPFIEAGFIMKELVVSLSLWGGVAVSLGCLRQMDMKLLVASSSVVHMGSCIGGLFVLSDVGYKGCVGMMVAHGLCSSGLFYIVNLVYERTHSRSMFISKGLLNLMPSMSLWWFLLVSVNMAAPPSINLLSEIMLIISLISWDFWCVVPLVLVSFFSAAYSLYLFSLSQHGVYLLSKGGFLGGSVGEYLVLFLHWTPLNLLIMSFYYVI</sequence>
<organism evidence="20">
    <name type="scientific">Eurythenes magellanicus</name>
    <dbReference type="NCBI Taxonomy" id="1813117"/>
    <lineage>
        <taxon>Eukaryota</taxon>
        <taxon>Metazoa</taxon>
        <taxon>Ecdysozoa</taxon>
        <taxon>Arthropoda</taxon>
        <taxon>Crustacea</taxon>
        <taxon>Multicrustacea</taxon>
        <taxon>Malacostraca</taxon>
        <taxon>Eumalacostraca</taxon>
        <taxon>Peracarida</taxon>
        <taxon>Amphipoda</taxon>
        <taxon>Amphilochidea</taxon>
        <taxon>Lysianassida</taxon>
        <taxon>Lysianassidira</taxon>
        <taxon>Lysianassoidea</taxon>
        <taxon>Lysianassidae</taxon>
        <taxon>Eurythenes</taxon>
    </lineage>
</organism>
<evidence type="ECO:0000256" key="1">
    <source>
        <dbReference type="ARBA" id="ARBA00003257"/>
    </source>
</evidence>
<reference evidence="20" key="1">
    <citation type="submission" date="2019-11" db="EMBL/GenBank/DDBJ databases">
        <authorList>
            <person name="Yuan L.J."/>
        </authorList>
    </citation>
    <scope>NUCLEOTIDE SEQUENCE</scope>
</reference>
<keyword evidence="14 17" id="KW-0496">Mitochondrion</keyword>
<evidence type="ECO:0000256" key="12">
    <source>
        <dbReference type="ARBA" id="ARBA00023027"/>
    </source>
</evidence>
<evidence type="ECO:0000256" key="5">
    <source>
        <dbReference type="ARBA" id="ARBA00021006"/>
    </source>
</evidence>
<evidence type="ECO:0000256" key="10">
    <source>
        <dbReference type="ARBA" id="ARBA00022982"/>
    </source>
</evidence>
<keyword evidence="8 17" id="KW-0812">Transmembrane</keyword>
<evidence type="ECO:0000259" key="18">
    <source>
        <dbReference type="Pfam" id="PF00361"/>
    </source>
</evidence>
<feature type="transmembrane region" description="Helical" evidence="17">
    <location>
        <begin position="263"/>
        <end position="283"/>
    </location>
</feature>
<dbReference type="InterPro" id="IPR003918">
    <property type="entry name" value="NADH_UbQ_OxRdtase"/>
</dbReference>
<feature type="transmembrane region" description="Helical" evidence="17">
    <location>
        <begin position="7"/>
        <end position="30"/>
    </location>
</feature>
<proteinExistence type="inferred from homology"/>
<dbReference type="GO" id="GO:0042773">
    <property type="term" value="P:ATP synthesis coupled electron transport"/>
    <property type="evidence" value="ECO:0007669"/>
    <property type="project" value="InterPro"/>
</dbReference>
<feature type="domain" description="NADH:ubiquinone oxidoreductase chain 4 N-terminal" evidence="19">
    <location>
        <begin position="22"/>
        <end position="95"/>
    </location>
</feature>
<feature type="transmembrane region" description="Helical" evidence="17">
    <location>
        <begin position="295"/>
        <end position="313"/>
    </location>
</feature>
<evidence type="ECO:0000256" key="8">
    <source>
        <dbReference type="ARBA" id="ARBA00022692"/>
    </source>
</evidence>
<comment type="similarity">
    <text evidence="3 17">Belongs to the complex I subunit 4 family.</text>
</comment>